<proteinExistence type="predicted"/>
<dbReference type="Proteomes" id="UP000727654">
    <property type="component" value="Unassembled WGS sequence"/>
</dbReference>
<sequence>MSQAHFPDWAERVMNRIREMRGGKDYDASIATRIRGTGVWADLMRERFYKAADRLGFRFNRFELDTSRFRAPPRRPRATADTPGSLF</sequence>
<evidence type="ECO:0000313" key="1">
    <source>
        <dbReference type="EMBL" id="CAG9179875.1"/>
    </source>
</evidence>
<evidence type="ECO:0000313" key="2">
    <source>
        <dbReference type="Proteomes" id="UP000727654"/>
    </source>
</evidence>
<dbReference type="EMBL" id="CAJZAI010000011">
    <property type="protein sequence ID" value="CAG9179875.1"/>
    <property type="molecule type" value="Genomic_DNA"/>
</dbReference>
<keyword evidence="2" id="KW-1185">Reference proteome</keyword>
<comment type="caution">
    <text evidence="1">The sequence shown here is derived from an EMBL/GenBank/DDBJ whole genome shotgun (WGS) entry which is preliminary data.</text>
</comment>
<gene>
    <name evidence="1" type="ORF">LMG23992_04100</name>
</gene>
<protein>
    <submittedName>
        <fullName evidence="1">Uncharacterized protein</fullName>
    </submittedName>
</protein>
<reference evidence="1 2" key="1">
    <citation type="submission" date="2021-08" db="EMBL/GenBank/DDBJ databases">
        <authorList>
            <person name="Peeters C."/>
        </authorList>
    </citation>
    <scope>NUCLEOTIDE SEQUENCE [LARGE SCALE GENOMIC DNA]</scope>
    <source>
        <strain evidence="1 2">LMG 23992</strain>
    </source>
</reference>
<name>A0ABM8XIB1_9BURK</name>
<accession>A0ABM8XIB1</accession>
<organism evidence="1 2">
    <name type="scientific">Cupriavidus laharis</name>
    <dbReference type="NCBI Taxonomy" id="151654"/>
    <lineage>
        <taxon>Bacteria</taxon>
        <taxon>Pseudomonadati</taxon>
        <taxon>Pseudomonadota</taxon>
        <taxon>Betaproteobacteria</taxon>
        <taxon>Burkholderiales</taxon>
        <taxon>Burkholderiaceae</taxon>
        <taxon>Cupriavidus</taxon>
    </lineage>
</organism>